<proteinExistence type="predicted"/>
<evidence type="ECO:0000313" key="1">
    <source>
        <dbReference type="EMBL" id="AWX92558.1"/>
    </source>
</evidence>
<organism evidence="1 2">
    <name type="scientific">Paracoccus mutanolyticus</name>
    <dbReference type="NCBI Taxonomy" id="1499308"/>
    <lineage>
        <taxon>Bacteria</taxon>
        <taxon>Pseudomonadati</taxon>
        <taxon>Pseudomonadota</taxon>
        <taxon>Alphaproteobacteria</taxon>
        <taxon>Rhodobacterales</taxon>
        <taxon>Paracoccaceae</taxon>
        <taxon>Paracoccus</taxon>
    </lineage>
</organism>
<accession>A0ABN5M9S4</accession>
<sequence length="131" mass="14899">MLTSDERRGYVWDRSFDLRYQILDEAESGWRPAVAIGLQDFMGTGFYSSEYIVATKTITPRLRVSAGLGWGRLAGVSEPPDTGRRRQAQCRSMVPGRGGALRQRHLAGDRQAGTLGRIFRRRLQLRDRQCR</sequence>
<protein>
    <submittedName>
        <fullName evidence="1">Uncharacterized protein</fullName>
    </submittedName>
</protein>
<evidence type="ECO:0000313" key="2">
    <source>
        <dbReference type="Proteomes" id="UP000249922"/>
    </source>
</evidence>
<name>A0ABN5M9S4_9RHOB</name>
<reference evidence="1 2" key="1">
    <citation type="submission" date="2018-06" db="EMBL/GenBank/DDBJ databases">
        <title>Complete genome sequence of Paracoccus mutanolyticus strain RSP-02 isolated from cellulosic waste.</title>
        <authorList>
            <person name="Amrutha R.N."/>
            <person name="Shrivastav A."/>
            <person name="Buddana S.K."/>
            <person name="Deshpande U."/>
            <person name="Prakasham R.S."/>
        </authorList>
    </citation>
    <scope>NUCLEOTIDE SEQUENCE [LARGE SCALE GENOMIC DNA]</scope>
    <source>
        <strain evidence="1 2">RSP-02</strain>
    </source>
</reference>
<dbReference type="EMBL" id="CP030239">
    <property type="protein sequence ID" value="AWX92558.1"/>
    <property type="molecule type" value="Genomic_DNA"/>
</dbReference>
<dbReference type="Pfam" id="PF06082">
    <property type="entry name" value="YjbH"/>
    <property type="match status" value="1"/>
</dbReference>
<gene>
    <name evidence="1" type="ORF">DPM13_03090</name>
</gene>
<dbReference type="Proteomes" id="UP000249922">
    <property type="component" value="Chromosome"/>
</dbReference>
<keyword evidence="2" id="KW-1185">Reference proteome</keyword>
<dbReference type="InterPro" id="IPR010344">
    <property type="entry name" value="YbjH"/>
</dbReference>